<evidence type="ECO:0000313" key="9">
    <source>
        <dbReference type="Proteomes" id="UP001141552"/>
    </source>
</evidence>
<dbReference type="PANTHER" id="PTHR31282">
    <property type="entry name" value="WRKY TRANSCRIPTION FACTOR 21-RELATED"/>
    <property type="match status" value="1"/>
</dbReference>
<gene>
    <name evidence="8" type="ORF">Tsubulata_026933</name>
</gene>
<feature type="region of interest" description="Disordered" evidence="6">
    <location>
        <begin position="138"/>
        <end position="181"/>
    </location>
</feature>
<sequence length="349" mass="38043">MEEVLSLIFQGCNLAKELESSLPNLANQPEVLSRLCDEISRVFSTARERLSASVLHQDPGLFRAADALQQQQQQQSIDPSLQEWLRTASTSAMGLLHQAQLFAGMSALQNRAGGVDIAMASGGPVVELGGREVGHHLAMDASESGRGSSSSQRPRRRKDDAGRRTERVPAPRVGNTEIPPEDGFTWRKYGQKEILGSRFPRSYFRCTHQKLYNCSAKKQVQRLDNDPFTFEVTYRGEHTCHMSATAPSVPPPPQQAPVPPQQFTHELMTQAVTGAHHQPLARLLEFSLGGGGSGGGGAGPSTARYGKELDYAISDMADAMFNSGSSSTNSMEFIFHSMEDKGEPSDTKK</sequence>
<dbReference type="InterPro" id="IPR003657">
    <property type="entry name" value="WRKY_dom"/>
</dbReference>
<dbReference type="Proteomes" id="UP001141552">
    <property type="component" value="Unassembled WGS sequence"/>
</dbReference>
<keyword evidence="4" id="KW-0804">Transcription</keyword>
<dbReference type="InterPro" id="IPR036576">
    <property type="entry name" value="WRKY_dom_sf"/>
</dbReference>
<comment type="subcellular location">
    <subcellularLocation>
        <location evidence="1">Nucleus</location>
    </subcellularLocation>
</comment>
<keyword evidence="2" id="KW-0805">Transcription regulation</keyword>
<name>A0A9Q0G2V7_9ROSI</name>
<dbReference type="GO" id="GO:0003700">
    <property type="term" value="F:DNA-binding transcription factor activity"/>
    <property type="evidence" value="ECO:0007669"/>
    <property type="project" value="InterPro"/>
</dbReference>
<dbReference type="SUPFAM" id="SSF118290">
    <property type="entry name" value="WRKY DNA-binding domain"/>
    <property type="match status" value="1"/>
</dbReference>
<keyword evidence="3" id="KW-0238">DNA-binding</keyword>
<evidence type="ECO:0000256" key="5">
    <source>
        <dbReference type="ARBA" id="ARBA00023242"/>
    </source>
</evidence>
<evidence type="ECO:0000256" key="3">
    <source>
        <dbReference type="ARBA" id="ARBA00023125"/>
    </source>
</evidence>
<accession>A0A9Q0G2V7</accession>
<comment type="caution">
    <text evidence="8">The sequence shown here is derived from an EMBL/GenBank/DDBJ whole genome shotgun (WGS) entry which is preliminary data.</text>
</comment>
<dbReference type="OrthoDB" id="684963at2759"/>
<dbReference type="SMART" id="SM00774">
    <property type="entry name" value="WRKY"/>
    <property type="match status" value="1"/>
</dbReference>
<keyword evidence="5" id="KW-0539">Nucleus</keyword>
<organism evidence="8 9">
    <name type="scientific">Turnera subulata</name>
    <dbReference type="NCBI Taxonomy" id="218843"/>
    <lineage>
        <taxon>Eukaryota</taxon>
        <taxon>Viridiplantae</taxon>
        <taxon>Streptophyta</taxon>
        <taxon>Embryophyta</taxon>
        <taxon>Tracheophyta</taxon>
        <taxon>Spermatophyta</taxon>
        <taxon>Magnoliopsida</taxon>
        <taxon>eudicotyledons</taxon>
        <taxon>Gunneridae</taxon>
        <taxon>Pentapetalae</taxon>
        <taxon>rosids</taxon>
        <taxon>fabids</taxon>
        <taxon>Malpighiales</taxon>
        <taxon>Passifloraceae</taxon>
        <taxon>Turnera</taxon>
    </lineage>
</organism>
<evidence type="ECO:0000259" key="7">
    <source>
        <dbReference type="PROSITE" id="PS50811"/>
    </source>
</evidence>
<evidence type="ECO:0000313" key="8">
    <source>
        <dbReference type="EMBL" id="KAJ4840951.1"/>
    </source>
</evidence>
<reference evidence="8" key="2">
    <citation type="journal article" date="2023" name="Plants (Basel)">
        <title>Annotation of the Turnera subulata (Passifloraceae) Draft Genome Reveals the S-Locus Evolved after the Divergence of Turneroideae from Passifloroideae in a Stepwise Manner.</title>
        <authorList>
            <person name="Henning P.M."/>
            <person name="Roalson E.H."/>
            <person name="Mir W."/>
            <person name="McCubbin A.G."/>
            <person name="Shore J.S."/>
        </authorList>
    </citation>
    <scope>NUCLEOTIDE SEQUENCE</scope>
    <source>
        <strain evidence="8">F60SS</strain>
    </source>
</reference>
<proteinExistence type="predicted"/>
<feature type="domain" description="WRKY" evidence="7">
    <location>
        <begin position="181"/>
        <end position="243"/>
    </location>
</feature>
<evidence type="ECO:0000256" key="4">
    <source>
        <dbReference type="ARBA" id="ARBA00023163"/>
    </source>
</evidence>
<dbReference type="GO" id="GO:0043565">
    <property type="term" value="F:sequence-specific DNA binding"/>
    <property type="evidence" value="ECO:0007669"/>
    <property type="project" value="InterPro"/>
</dbReference>
<dbReference type="AlphaFoldDB" id="A0A9Q0G2V7"/>
<evidence type="ECO:0000256" key="1">
    <source>
        <dbReference type="ARBA" id="ARBA00004123"/>
    </source>
</evidence>
<protein>
    <recommendedName>
        <fullName evidence="7">WRKY domain-containing protein</fullName>
    </recommendedName>
</protein>
<dbReference type="Gene3D" id="2.20.25.80">
    <property type="entry name" value="WRKY domain"/>
    <property type="match status" value="1"/>
</dbReference>
<dbReference type="PROSITE" id="PS50811">
    <property type="entry name" value="WRKY"/>
    <property type="match status" value="1"/>
</dbReference>
<dbReference type="InterPro" id="IPR044810">
    <property type="entry name" value="WRKY_plant"/>
</dbReference>
<dbReference type="GO" id="GO:0005634">
    <property type="term" value="C:nucleus"/>
    <property type="evidence" value="ECO:0007669"/>
    <property type="project" value="UniProtKB-SubCell"/>
</dbReference>
<dbReference type="EMBL" id="JAKUCV010002914">
    <property type="protein sequence ID" value="KAJ4840951.1"/>
    <property type="molecule type" value="Genomic_DNA"/>
</dbReference>
<keyword evidence="9" id="KW-1185">Reference proteome</keyword>
<evidence type="ECO:0000256" key="6">
    <source>
        <dbReference type="SAM" id="MobiDB-lite"/>
    </source>
</evidence>
<reference evidence="8" key="1">
    <citation type="submission" date="2022-02" db="EMBL/GenBank/DDBJ databases">
        <authorList>
            <person name="Henning P.M."/>
            <person name="McCubbin A.G."/>
            <person name="Shore J.S."/>
        </authorList>
    </citation>
    <scope>NUCLEOTIDE SEQUENCE</scope>
    <source>
        <strain evidence="8">F60SS</strain>
        <tissue evidence="8">Leaves</tissue>
    </source>
</reference>
<dbReference type="Pfam" id="PF03106">
    <property type="entry name" value="WRKY"/>
    <property type="match status" value="1"/>
</dbReference>
<evidence type="ECO:0000256" key="2">
    <source>
        <dbReference type="ARBA" id="ARBA00023015"/>
    </source>
</evidence>
<feature type="compositionally biased region" description="Basic and acidic residues" evidence="6">
    <location>
        <begin position="157"/>
        <end position="169"/>
    </location>
</feature>